<reference evidence="2" key="2">
    <citation type="journal article" date="2010" name="Science">
        <title>The genome of the Western clawed frog Xenopus tropicalis.</title>
        <authorList>
            <person name="Hellsten U."/>
            <person name="Harland R.M."/>
            <person name="Gilchrist M.J."/>
            <person name="Hendrix D."/>
            <person name="Jurka J."/>
            <person name="Kapitonov V."/>
            <person name="Ovcharenko I."/>
            <person name="Putnam N.H."/>
            <person name="Shu S."/>
            <person name="Taher L."/>
            <person name="Blitz I.L."/>
            <person name="Blumberg B."/>
            <person name="Dichmann D.S."/>
            <person name="Dubchak I."/>
            <person name="Amaya E."/>
            <person name="Detter J.C."/>
            <person name="Fletcher R."/>
            <person name="Gerhard D.S."/>
            <person name="Goodstein D."/>
            <person name="Graves T."/>
            <person name="Grigoriev I.V."/>
            <person name="Grimwood J."/>
            <person name="Kawashima T."/>
            <person name="Lindquist E."/>
            <person name="Lucas S.M."/>
            <person name="Mead P.E."/>
            <person name="Mitros T."/>
            <person name="Ogino H."/>
            <person name="Ohta Y."/>
            <person name="Poliakov A.V."/>
            <person name="Pollet N."/>
            <person name="Robert J."/>
            <person name="Salamov A."/>
            <person name="Sater A.K."/>
            <person name="Schmutz J."/>
            <person name="Terry A."/>
            <person name="Vize P.D."/>
            <person name="Warren W.C."/>
            <person name="Wells D."/>
            <person name="Wills A."/>
            <person name="Wilson R.K."/>
            <person name="Zimmerman L.B."/>
            <person name="Zorn A.M."/>
            <person name="Grainger R."/>
            <person name="Grammer T."/>
            <person name="Khokha M.K."/>
            <person name="Richardson P.M."/>
            <person name="Rokhsar D.S."/>
        </authorList>
    </citation>
    <scope>NUCLEOTIDE SEQUENCE [LARGE SCALE GENOMIC DNA]</scope>
    <source>
        <strain evidence="2">Nigerian</strain>
    </source>
</reference>
<evidence type="ECO:0000256" key="1">
    <source>
        <dbReference type="SAM" id="MobiDB-lite"/>
    </source>
</evidence>
<proteinExistence type="predicted"/>
<feature type="compositionally biased region" description="Basic and acidic residues" evidence="1">
    <location>
        <begin position="88"/>
        <end position="105"/>
    </location>
</feature>
<dbReference type="InterPro" id="IPR038765">
    <property type="entry name" value="Papain-like_cys_pep_sf"/>
</dbReference>
<dbReference type="Gene3D" id="3.40.395.10">
    <property type="entry name" value="Adenoviral Proteinase, Chain A"/>
    <property type="match status" value="1"/>
</dbReference>
<dbReference type="EMBL" id="KV465612">
    <property type="protein sequence ID" value="OCA13612.1"/>
    <property type="molecule type" value="Genomic_DNA"/>
</dbReference>
<feature type="region of interest" description="Disordered" evidence="1">
    <location>
        <begin position="13"/>
        <end position="37"/>
    </location>
</feature>
<protein>
    <recommendedName>
        <fullName evidence="3">Ubiquitin-like protease family profile domain-containing protein</fullName>
    </recommendedName>
</protein>
<gene>
    <name evidence="2" type="ORF">XENTR_v90030230mg</name>
</gene>
<dbReference type="PANTHER" id="PTHR34718:SF2">
    <property type="entry name" value="PHD-TYPE DOMAIN-CONTAINING PROTEIN"/>
    <property type="match status" value="1"/>
</dbReference>
<evidence type="ECO:0008006" key="3">
    <source>
        <dbReference type="Google" id="ProtNLM"/>
    </source>
</evidence>
<feature type="region of interest" description="Disordered" evidence="1">
    <location>
        <begin position="86"/>
        <end position="114"/>
    </location>
</feature>
<dbReference type="SUPFAM" id="SSF54001">
    <property type="entry name" value="Cysteine proteinases"/>
    <property type="match status" value="1"/>
</dbReference>
<accession>A0A1B8XSH9</accession>
<evidence type="ECO:0000313" key="2">
    <source>
        <dbReference type="EMBL" id="OCA13612.1"/>
    </source>
</evidence>
<dbReference type="AlphaFoldDB" id="A0A1B8XSH9"/>
<name>A0A1B8XSH9_XENTR</name>
<reference evidence="2" key="1">
    <citation type="submission" date="2009-11" db="EMBL/GenBank/DDBJ databases">
        <authorList>
            <consortium name="US DOE Joint Genome Institute (JGI-PGF)"/>
            <person name="Ottilar R."/>
            <person name="Schmutz J."/>
            <person name="Salamov A."/>
            <person name="Cheng J.F."/>
            <person name="Lucas S."/>
            <person name="Pitluck S."/>
            <person name="Gundlach H."/>
            <person name="Guo Y."/>
            <person name="Haberer G."/>
            <person name="Nasrallah J."/>
            <person name="Mayer K.F.X."/>
            <person name="van de Peer Y."/>
            <person name="Weigel D."/>
            <person name="Grigoriev I.V."/>
        </authorList>
    </citation>
    <scope>NUCLEOTIDE SEQUENCE</scope>
    <source>
        <strain evidence="2">Nigerian</strain>
    </source>
</reference>
<feature type="compositionally biased region" description="Basic and acidic residues" evidence="1">
    <location>
        <begin position="20"/>
        <end position="29"/>
    </location>
</feature>
<sequence>MMILSPCLSAALTSEPDSPLCKEREENSKKMARKERKAKKRLIKAEIEKQPECDSVGLYKPLYACRNEPSTYKTEEWKPEPDFTPWMNKEHEITPFSHERRDKKEARKGRKYNRQTIKAEEKNKREKITDEYKSRTRFYADEENEFSDDSCKCIGVPGQPFPDGTDAWIPELNLTQEHKMALRGRECLDDRIIDAAQSLLKIQFEAEGLQSCLLSQIGFHAVKGPSVQIHYDSVERHWLTSCFKMDLVEIADSAVTKHQCTLLRKQINECYSELVNDPEGTMEILDVDEQENNHDCGVYAIANAFEFLSGGTPICKYERKKMRRHLIGCFERRKFTEFPKKVDACVVELEPTLNITWLDRK</sequence>
<organism evidence="2">
    <name type="scientific">Xenopus tropicalis</name>
    <name type="common">Western clawed frog</name>
    <name type="synonym">Silurana tropicalis</name>
    <dbReference type="NCBI Taxonomy" id="8364"/>
    <lineage>
        <taxon>Eukaryota</taxon>
        <taxon>Metazoa</taxon>
        <taxon>Chordata</taxon>
        <taxon>Craniata</taxon>
        <taxon>Vertebrata</taxon>
        <taxon>Euteleostomi</taxon>
        <taxon>Amphibia</taxon>
        <taxon>Batrachia</taxon>
        <taxon>Anura</taxon>
        <taxon>Pipoidea</taxon>
        <taxon>Pipidae</taxon>
        <taxon>Xenopodinae</taxon>
        <taxon>Xenopus</taxon>
        <taxon>Silurana</taxon>
    </lineage>
</organism>
<dbReference type="PANTHER" id="PTHR34718">
    <property type="entry name" value="PHD-TYPE DOMAIN-CONTAINING PROTEIN"/>
    <property type="match status" value="1"/>
</dbReference>
<reference evidence="2" key="3">
    <citation type="submission" date="2016-05" db="EMBL/GenBank/DDBJ databases">
        <title>WGS assembly of Xenopus tropicalis.</title>
        <authorList>
            <person name="Sessions A."/>
            <person name="Jenkins J."/>
            <person name="Mitros T."/>
            <person name="Lyons J.T."/>
            <person name="Dichmann D.S."/>
            <person name="Robert J."/>
            <person name="Harland R.M."/>
            <person name="Rokhsar D.S."/>
        </authorList>
    </citation>
    <scope>NUCLEOTIDE SEQUENCE</scope>
    <source>
        <strain evidence="2">Nigerian</strain>
    </source>
</reference>